<dbReference type="EMBL" id="LAZR01025123">
    <property type="protein sequence ID" value="KKL72913.1"/>
    <property type="molecule type" value="Genomic_DNA"/>
</dbReference>
<evidence type="ECO:0000256" key="1">
    <source>
        <dbReference type="ARBA" id="ARBA00022737"/>
    </source>
</evidence>
<dbReference type="InterPro" id="IPR011990">
    <property type="entry name" value="TPR-like_helical_dom_sf"/>
</dbReference>
<dbReference type="PROSITE" id="PS50005">
    <property type="entry name" value="TPR"/>
    <property type="match status" value="2"/>
</dbReference>
<evidence type="ECO:0000313" key="5">
    <source>
        <dbReference type="EMBL" id="KKL72913.1"/>
    </source>
</evidence>
<dbReference type="PANTHER" id="PTHR45188">
    <property type="entry name" value="DNAJ PROTEIN P58IPK HOMOLOG"/>
    <property type="match status" value="1"/>
</dbReference>
<dbReference type="PRINTS" id="PR00625">
    <property type="entry name" value="JDOMAIN"/>
</dbReference>
<dbReference type="PROSITE" id="PS50076">
    <property type="entry name" value="DNAJ_2"/>
    <property type="match status" value="1"/>
</dbReference>
<comment type="caution">
    <text evidence="5">The sequence shown here is derived from an EMBL/GenBank/DDBJ whole genome shotgun (WGS) entry which is preliminary data.</text>
</comment>
<dbReference type="InterPro" id="IPR036869">
    <property type="entry name" value="J_dom_sf"/>
</dbReference>
<evidence type="ECO:0000256" key="2">
    <source>
        <dbReference type="ARBA" id="ARBA00022803"/>
    </source>
</evidence>
<keyword evidence="1" id="KW-0677">Repeat</keyword>
<dbReference type="Gene3D" id="1.10.287.110">
    <property type="entry name" value="DnaJ domain"/>
    <property type="match status" value="1"/>
</dbReference>
<name>A0A0F9EFQ3_9ZZZZ</name>
<dbReference type="PANTHER" id="PTHR45188:SF2">
    <property type="entry name" value="DNAJ HOMOLOG SUBFAMILY C MEMBER 7"/>
    <property type="match status" value="1"/>
</dbReference>
<dbReference type="Pfam" id="PF14332">
    <property type="entry name" value="DUF4388"/>
    <property type="match status" value="1"/>
</dbReference>
<dbReference type="SMART" id="SM00271">
    <property type="entry name" value="DnaJ"/>
    <property type="match status" value="1"/>
</dbReference>
<dbReference type="Gene3D" id="1.25.40.10">
    <property type="entry name" value="Tetratricopeptide repeat domain"/>
    <property type="match status" value="2"/>
</dbReference>
<reference evidence="5" key="1">
    <citation type="journal article" date="2015" name="Nature">
        <title>Complex archaea that bridge the gap between prokaryotes and eukaryotes.</title>
        <authorList>
            <person name="Spang A."/>
            <person name="Saw J.H."/>
            <person name="Jorgensen S.L."/>
            <person name="Zaremba-Niedzwiedzka K."/>
            <person name="Martijn J."/>
            <person name="Lind A.E."/>
            <person name="van Eijk R."/>
            <person name="Schleper C."/>
            <person name="Guy L."/>
            <person name="Ettema T.J."/>
        </authorList>
    </citation>
    <scope>NUCLEOTIDE SEQUENCE</scope>
</reference>
<dbReference type="InterPro" id="IPR001623">
    <property type="entry name" value="DnaJ_domain"/>
</dbReference>
<organism evidence="5">
    <name type="scientific">marine sediment metagenome</name>
    <dbReference type="NCBI Taxonomy" id="412755"/>
    <lineage>
        <taxon>unclassified sequences</taxon>
        <taxon>metagenomes</taxon>
        <taxon>ecological metagenomes</taxon>
    </lineage>
</organism>
<dbReference type="InterPro" id="IPR019734">
    <property type="entry name" value="TPR_rpt"/>
</dbReference>
<feature type="domain" description="J" evidence="4">
    <location>
        <begin position="317"/>
        <end position="388"/>
    </location>
</feature>
<dbReference type="Pfam" id="PF00226">
    <property type="entry name" value="DnaJ"/>
    <property type="match status" value="1"/>
</dbReference>
<dbReference type="AlphaFoldDB" id="A0A0F9EFQ3"/>
<dbReference type="SMART" id="SM00028">
    <property type="entry name" value="TPR"/>
    <property type="match status" value="2"/>
</dbReference>
<dbReference type="SUPFAM" id="SSF46565">
    <property type="entry name" value="Chaperone J-domain"/>
    <property type="match status" value="1"/>
</dbReference>
<dbReference type="Pfam" id="PF13181">
    <property type="entry name" value="TPR_8"/>
    <property type="match status" value="1"/>
</dbReference>
<proteinExistence type="predicted"/>
<feature type="coiled-coil region" evidence="3">
    <location>
        <begin position="239"/>
        <end position="299"/>
    </location>
</feature>
<dbReference type="CDD" id="cd06257">
    <property type="entry name" value="DnaJ"/>
    <property type="match status" value="1"/>
</dbReference>
<dbReference type="PROSITE" id="PS50293">
    <property type="entry name" value="TPR_REGION"/>
    <property type="match status" value="1"/>
</dbReference>
<gene>
    <name evidence="5" type="ORF">LCGC14_2080160</name>
</gene>
<protein>
    <recommendedName>
        <fullName evidence="4">J domain-containing protein</fullName>
    </recommendedName>
</protein>
<evidence type="ECO:0000259" key="4">
    <source>
        <dbReference type="PROSITE" id="PS50076"/>
    </source>
</evidence>
<keyword evidence="3" id="KW-0175">Coiled coil</keyword>
<dbReference type="SUPFAM" id="SSF48452">
    <property type="entry name" value="TPR-like"/>
    <property type="match status" value="1"/>
</dbReference>
<sequence length="537" mass="62853">MEHIGFYLRDIYFYKKSGPLIFKYEGIQRYLFFHDGFLVFAKITHPQELLGEVLFKLGKISRSTYSKIDSYIDPTLRLGESLMKEGLLSEDDLYAGLRHQMREITLNIFPFFDGKFRFQERGKFDEEEFKSKITIPDLIEEGIRRIMYYSKLEKFMAKKVLSLKSEDFIDRLTGEEREIIGTIDGSFSAEDLFQSGNFEPKFFWKSLYLSYCLNIIDIMDPEKVPVKEEKVEKATLEVKDEKQAEVKEEKAEKATFEVKDEKQAEVKKEKAEKAAFEVKDEKQAEVKKEKAEKATFEVKDKKLAEVIAKSEQLSTMDYYQILNIPEGSSPYQIKLSYFRLTREYHPGCFSKDLPPDIKDKIEDVFGHITKAYDTLGDEKKKQEYDSMRDTSPALDGKEMEKKADIKYRQGRTLFNQERYDEALKLLEETVRLKKNKGIYFLMLAKAKSKVPPFHKKAEEAFQKAINLEPSNPEFYVGFGTYYKEEGFFDKAKKQFKKALEMDPENKIALKELGLTEELKKKGLTGIFKKLGRKKKKK</sequence>
<evidence type="ECO:0000256" key="3">
    <source>
        <dbReference type="SAM" id="Coils"/>
    </source>
</evidence>
<accession>A0A0F9EFQ3</accession>
<keyword evidence="2" id="KW-0802">TPR repeat</keyword>
<dbReference type="InterPro" id="IPR025497">
    <property type="entry name" value="PatA-like_N"/>
</dbReference>